<dbReference type="Gene3D" id="1.10.287.110">
    <property type="entry name" value="DnaJ domain"/>
    <property type="match status" value="1"/>
</dbReference>
<comment type="caution">
    <text evidence="3">The sequence shown here is derived from an EMBL/GenBank/DDBJ whole genome shotgun (WGS) entry which is preliminary data.</text>
</comment>
<keyword evidence="4" id="KW-1185">Reference proteome</keyword>
<dbReference type="Pfam" id="PF00226">
    <property type="entry name" value="DnaJ"/>
    <property type="match status" value="1"/>
</dbReference>
<dbReference type="InterPro" id="IPR050817">
    <property type="entry name" value="DjlA_DnaK_co-chaperone"/>
</dbReference>
<dbReference type="SMART" id="SM00271">
    <property type="entry name" value="DnaJ"/>
    <property type="match status" value="1"/>
</dbReference>
<feature type="compositionally biased region" description="Polar residues" evidence="1">
    <location>
        <begin position="88"/>
        <end position="101"/>
    </location>
</feature>
<protein>
    <submittedName>
        <fullName evidence="3">Molecular chaperone DnaJ</fullName>
    </submittedName>
</protein>
<evidence type="ECO:0000259" key="2">
    <source>
        <dbReference type="PROSITE" id="PS50076"/>
    </source>
</evidence>
<feature type="region of interest" description="Disordered" evidence="1">
    <location>
        <begin position="64"/>
        <end position="105"/>
    </location>
</feature>
<accession>A0A367Q286</accession>
<dbReference type="AlphaFoldDB" id="A0A367Q286"/>
<dbReference type="PRINTS" id="PR00625">
    <property type="entry name" value="JDOMAIN"/>
</dbReference>
<evidence type="ECO:0000313" key="3">
    <source>
        <dbReference type="EMBL" id="RCJ17393.1"/>
    </source>
</evidence>
<dbReference type="SUPFAM" id="SSF46565">
    <property type="entry name" value="Chaperone J-domain"/>
    <property type="match status" value="1"/>
</dbReference>
<gene>
    <name evidence="3" type="ORF">A6770_34100</name>
</gene>
<evidence type="ECO:0000313" key="4">
    <source>
        <dbReference type="Proteomes" id="UP000252107"/>
    </source>
</evidence>
<feature type="compositionally biased region" description="Basic and acidic residues" evidence="1">
    <location>
        <begin position="68"/>
        <end position="86"/>
    </location>
</feature>
<name>A0A367Q286_9NOSO</name>
<sequence length="235" mass="27550">MVDSKQNFNHYDTLKVSPHASQAEIKQAYRRLVKLFHPDSNQDTADKEQIIQINAAYEVLGDSQNRLNYDRQRRDDSRKLNSDRRQQRTASAQKRYQTTRQTGRDADEQIEEWLRQVYQPVNRLLCGILYSLEEQIEQLAADPFDDELLEEFQEYLQACRDDLKQAQVTFRSLPNPPSLARTAAHLYYSLSQVGDGLEELAYFPLNYDERYLHTGQEMFRIATRLHCEAQASVKN</sequence>
<dbReference type="InterPro" id="IPR001623">
    <property type="entry name" value="DnaJ_domain"/>
</dbReference>
<reference evidence="3" key="1">
    <citation type="submission" date="2016-04" db="EMBL/GenBank/DDBJ databases">
        <authorList>
            <person name="Tabuchi Yagui T.R."/>
        </authorList>
    </citation>
    <scope>NUCLEOTIDE SEQUENCE [LARGE SCALE GENOMIC DNA]</scope>
    <source>
        <strain evidence="3">NIES-26</strain>
    </source>
</reference>
<dbReference type="CDD" id="cd06257">
    <property type="entry name" value="DnaJ"/>
    <property type="match status" value="1"/>
</dbReference>
<organism evidence="3 4">
    <name type="scientific">Nostoc minutum NIES-26</name>
    <dbReference type="NCBI Taxonomy" id="1844469"/>
    <lineage>
        <taxon>Bacteria</taxon>
        <taxon>Bacillati</taxon>
        <taxon>Cyanobacteriota</taxon>
        <taxon>Cyanophyceae</taxon>
        <taxon>Nostocales</taxon>
        <taxon>Nostocaceae</taxon>
        <taxon>Nostoc</taxon>
    </lineage>
</organism>
<dbReference type="PROSITE" id="PS50076">
    <property type="entry name" value="DNAJ_2"/>
    <property type="match status" value="1"/>
</dbReference>
<dbReference type="EMBL" id="LXQD01000357">
    <property type="protein sequence ID" value="RCJ17393.1"/>
    <property type="molecule type" value="Genomic_DNA"/>
</dbReference>
<proteinExistence type="predicted"/>
<dbReference type="InterPro" id="IPR036869">
    <property type="entry name" value="J_dom_sf"/>
</dbReference>
<dbReference type="Proteomes" id="UP000252107">
    <property type="component" value="Unassembled WGS sequence"/>
</dbReference>
<feature type="domain" description="J" evidence="2">
    <location>
        <begin position="9"/>
        <end position="73"/>
    </location>
</feature>
<dbReference type="PANTHER" id="PTHR24074">
    <property type="entry name" value="CO-CHAPERONE PROTEIN DJLA"/>
    <property type="match status" value="1"/>
</dbReference>
<evidence type="ECO:0000256" key="1">
    <source>
        <dbReference type="SAM" id="MobiDB-lite"/>
    </source>
</evidence>